<dbReference type="InterPro" id="IPR000192">
    <property type="entry name" value="Aminotrans_V_dom"/>
</dbReference>
<evidence type="ECO:0000313" key="3">
    <source>
        <dbReference type="Proteomes" id="UP001642540"/>
    </source>
</evidence>
<dbReference type="Gene3D" id="3.90.1150.10">
    <property type="entry name" value="Aspartate Aminotransferase, domain 1"/>
    <property type="match status" value="1"/>
</dbReference>
<dbReference type="InterPro" id="IPR015424">
    <property type="entry name" value="PyrdxlP-dep_Trfase"/>
</dbReference>
<dbReference type="Proteomes" id="UP001642540">
    <property type="component" value="Unassembled WGS sequence"/>
</dbReference>
<organism evidence="2 3">
    <name type="scientific">Orchesella dallaii</name>
    <dbReference type="NCBI Taxonomy" id="48710"/>
    <lineage>
        <taxon>Eukaryota</taxon>
        <taxon>Metazoa</taxon>
        <taxon>Ecdysozoa</taxon>
        <taxon>Arthropoda</taxon>
        <taxon>Hexapoda</taxon>
        <taxon>Collembola</taxon>
        <taxon>Entomobryomorpha</taxon>
        <taxon>Entomobryoidea</taxon>
        <taxon>Orchesellidae</taxon>
        <taxon>Orchesellinae</taxon>
        <taxon>Orchesella</taxon>
    </lineage>
</organism>
<dbReference type="Gene3D" id="3.40.640.10">
    <property type="entry name" value="Type I PLP-dependent aspartate aminotransferase-like (Major domain)"/>
    <property type="match status" value="1"/>
</dbReference>
<keyword evidence="3" id="KW-1185">Reference proteome</keyword>
<proteinExistence type="predicted"/>
<name>A0ABP1PPE1_9HEXA</name>
<dbReference type="InterPro" id="IPR015421">
    <property type="entry name" value="PyrdxlP-dep_Trfase_major"/>
</dbReference>
<evidence type="ECO:0000313" key="2">
    <source>
        <dbReference type="EMBL" id="CAL8072606.1"/>
    </source>
</evidence>
<accession>A0ABP1PPE1</accession>
<dbReference type="PANTHER" id="PTHR43686:SF1">
    <property type="entry name" value="AMINOTRAN_5 DOMAIN-CONTAINING PROTEIN"/>
    <property type="match status" value="1"/>
</dbReference>
<evidence type="ECO:0000259" key="1">
    <source>
        <dbReference type="Pfam" id="PF00266"/>
    </source>
</evidence>
<protein>
    <recommendedName>
        <fullName evidence="1">Aminotransferase class V domain-containing protein</fullName>
    </recommendedName>
</protein>
<dbReference type="EMBL" id="CAXLJM020000007">
    <property type="protein sequence ID" value="CAL8072606.1"/>
    <property type="molecule type" value="Genomic_DNA"/>
</dbReference>
<sequence>MQDNTDVIGKEIVQKKRESLIRFPSALACYLDEEVIGGHQEFFGPFGKRKYVYMDHTASGKSLSVIENFIGKYVLPNYANTHTTTSRTSLQTTLFRDQARDIIRQAVGATEKDEVIFCGSGATTAIHKLVHHCLGSKMKPRKLIAFVGPYEHHSNILPWKEAASKVIQIPVDSYGYLDVNFLHTKLKRESSKRSKKEKLLVGCFSAGSNISGALTDDVLITSVMHQYGAFAFWDYAAAAPHVKIRMNPECGDIGANKDAIFFSGHKFLGGPQTPGVLVVKKHMLFNPVPHGVGGGTVLFTTRKRHQYLESAHEREEGGTPDIIGSIRLGLVFRVRNAVGINLITELEAKHCRKALENWRTIPEIHILGSSHSPRLPIISFMIEHLESGYYLHHNFVVALLNDLFGIQCRGGCMCAGPYAQHLLGIKDNLASKYEAALQHSHSKYLNDYRTIGNLLKPGFVRLAFSYHSSEDEVDFVIKAVAMIAKKGWKMLPLYHMSSETSAFKFNGRKASNTLALSHFDAYLSAMHHSTGTIPSFPFQEDPMDYNGILKEANVVCQKMAEFNLGNSVQDEFDELLNEPEALAMKWFLTPLDSFILQMTSKSQPYIKSRKVFSPVNGFVNSFNLLAYNVSIPRMITKVWWNDEDLEKHSVSDCCVEHL</sequence>
<comment type="caution">
    <text evidence="2">The sequence shown here is derived from an EMBL/GenBank/DDBJ whole genome shotgun (WGS) entry which is preliminary data.</text>
</comment>
<dbReference type="PANTHER" id="PTHR43686">
    <property type="entry name" value="SULFURTRANSFERASE-RELATED"/>
    <property type="match status" value="1"/>
</dbReference>
<reference evidence="2 3" key="1">
    <citation type="submission" date="2024-08" db="EMBL/GenBank/DDBJ databases">
        <authorList>
            <person name="Cucini C."/>
            <person name="Frati F."/>
        </authorList>
    </citation>
    <scope>NUCLEOTIDE SEQUENCE [LARGE SCALE GENOMIC DNA]</scope>
</reference>
<feature type="domain" description="Aminotransferase class V" evidence="1">
    <location>
        <begin position="52"/>
        <end position="474"/>
    </location>
</feature>
<dbReference type="SUPFAM" id="SSF53383">
    <property type="entry name" value="PLP-dependent transferases"/>
    <property type="match status" value="1"/>
</dbReference>
<dbReference type="InterPro" id="IPR015422">
    <property type="entry name" value="PyrdxlP-dep_Trfase_small"/>
</dbReference>
<gene>
    <name evidence="2" type="ORF">ODALV1_LOCUS2245</name>
</gene>
<dbReference type="Pfam" id="PF00266">
    <property type="entry name" value="Aminotran_5"/>
    <property type="match status" value="1"/>
</dbReference>